<name>A0A9X3E0G3_9HYPH</name>
<proteinExistence type="predicted"/>
<dbReference type="EMBL" id="JAPKNK010000001">
    <property type="protein sequence ID" value="MCX5568267.1"/>
    <property type="molecule type" value="Genomic_DNA"/>
</dbReference>
<sequence>MTANQGYAGFGRPGDIVNDKVLTRSEKAETLLHWQRSATLLARLAPEEERAAYQKLTMELAIALARIDNAASTPHILPDRSLKSSQA</sequence>
<accession>A0A9X3E0G3</accession>
<dbReference type="Proteomes" id="UP001144805">
    <property type="component" value="Unassembled WGS sequence"/>
</dbReference>
<gene>
    <name evidence="1" type="ORF">OSH07_03575</name>
</gene>
<reference evidence="1" key="1">
    <citation type="submission" date="2022-11" db="EMBL/GenBank/DDBJ databases">
        <title>Biodiversity and phylogenetic relationships of bacteria.</title>
        <authorList>
            <person name="Machado R.A.R."/>
            <person name="Bhat A."/>
            <person name="Loulou A."/>
            <person name="Kallel S."/>
        </authorList>
    </citation>
    <scope>NUCLEOTIDE SEQUENCE</scope>
    <source>
        <strain evidence="1">K-TC2</strain>
    </source>
</reference>
<dbReference type="AlphaFoldDB" id="A0A9X3E0G3"/>
<dbReference type="RefSeq" id="WP_266337218.1">
    <property type="nucleotide sequence ID" value="NZ_JAPKNK010000001.1"/>
</dbReference>
<keyword evidence="2" id="KW-1185">Reference proteome</keyword>
<comment type="caution">
    <text evidence="1">The sequence shown here is derived from an EMBL/GenBank/DDBJ whole genome shotgun (WGS) entry which is preliminary data.</text>
</comment>
<organism evidence="1 2">
    <name type="scientific">Kaistia nematophila</name>
    <dbReference type="NCBI Taxonomy" id="2994654"/>
    <lineage>
        <taxon>Bacteria</taxon>
        <taxon>Pseudomonadati</taxon>
        <taxon>Pseudomonadota</taxon>
        <taxon>Alphaproteobacteria</taxon>
        <taxon>Hyphomicrobiales</taxon>
        <taxon>Kaistiaceae</taxon>
        <taxon>Kaistia</taxon>
    </lineage>
</organism>
<evidence type="ECO:0000313" key="1">
    <source>
        <dbReference type="EMBL" id="MCX5568267.1"/>
    </source>
</evidence>
<protein>
    <submittedName>
        <fullName evidence="1">Uncharacterized protein</fullName>
    </submittedName>
</protein>
<evidence type="ECO:0000313" key="2">
    <source>
        <dbReference type="Proteomes" id="UP001144805"/>
    </source>
</evidence>